<evidence type="ECO:0000313" key="1">
    <source>
        <dbReference type="EnsemblPlants" id="AVESA.00010b.r2.2AG0196690.1.CDS"/>
    </source>
</evidence>
<keyword evidence="2" id="KW-1185">Reference proteome</keyword>
<proteinExistence type="predicted"/>
<evidence type="ECO:0000313" key="2">
    <source>
        <dbReference type="Proteomes" id="UP001732700"/>
    </source>
</evidence>
<organism evidence="1 2">
    <name type="scientific">Avena sativa</name>
    <name type="common">Oat</name>
    <dbReference type="NCBI Taxonomy" id="4498"/>
    <lineage>
        <taxon>Eukaryota</taxon>
        <taxon>Viridiplantae</taxon>
        <taxon>Streptophyta</taxon>
        <taxon>Embryophyta</taxon>
        <taxon>Tracheophyta</taxon>
        <taxon>Spermatophyta</taxon>
        <taxon>Magnoliopsida</taxon>
        <taxon>Liliopsida</taxon>
        <taxon>Poales</taxon>
        <taxon>Poaceae</taxon>
        <taxon>BOP clade</taxon>
        <taxon>Pooideae</taxon>
        <taxon>Poodae</taxon>
        <taxon>Poeae</taxon>
        <taxon>Poeae Chloroplast Group 1 (Aveneae type)</taxon>
        <taxon>Aveninae</taxon>
        <taxon>Avena</taxon>
    </lineage>
</organism>
<protein>
    <submittedName>
        <fullName evidence="1">Uncharacterized protein</fullName>
    </submittedName>
</protein>
<sequence>MDSTNGRRKNRSYLTWTDNMDQALLDVLVEHHNNGNHTANGWRPSAYSAAVKNVREKCSVEITKEHVCSRCKTFDKHCSIISKLLAHSDFGWDQDKNMLIIHNEDAWKIYIAKNKAAACYKNKVIKNWDAISLIFSRDYATSEEESAGGENAQEMALKGAEDVRELTQNSPSTSGPSSQDQGGTPTSTRPSQQCMRSKRFRTEDALFCMSGNIKNSFKISVKPNEPPEEPAKASPKEIFAALQEIPNLGRGDLLRAYCILTSNDRKFESLVALPMDMRKDWLMMEIGKK</sequence>
<name>A0ACD5U7Q7_AVESA</name>
<reference evidence="1" key="1">
    <citation type="submission" date="2021-05" db="EMBL/GenBank/DDBJ databases">
        <authorList>
            <person name="Scholz U."/>
            <person name="Mascher M."/>
            <person name="Fiebig A."/>
        </authorList>
    </citation>
    <scope>NUCLEOTIDE SEQUENCE [LARGE SCALE GENOMIC DNA]</scope>
</reference>
<reference evidence="1" key="2">
    <citation type="submission" date="2025-09" db="UniProtKB">
        <authorList>
            <consortium name="EnsemblPlants"/>
        </authorList>
    </citation>
    <scope>IDENTIFICATION</scope>
</reference>
<accession>A0ACD5U7Q7</accession>
<dbReference type="Proteomes" id="UP001732700">
    <property type="component" value="Chromosome 2A"/>
</dbReference>
<dbReference type="EnsemblPlants" id="AVESA.00010b.r2.2AG0196690.1">
    <property type="protein sequence ID" value="AVESA.00010b.r2.2AG0196690.1.CDS"/>
    <property type="gene ID" value="AVESA.00010b.r2.2AG0196690"/>
</dbReference>